<dbReference type="AlphaFoldDB" id="A0AAJ0DEB5"/>
<feature type="region of interest" description="Disordered" evidence="6">
    <location>
        <begin position="1"/>
        <end position="30"/>
    </location>
</feature>
<feature type="transmembrane region" description="Helical" evidence="7">
    <location>
        <begin position="179"/>
        <end position="199"/>
    </location>
</feature>
<accession>A0AAJ0DEB5</accession>
<feature type="transmembrane region" description="Helical" evidence="7">
    <location>
        <begin position="236"/>
        <end position="257"/>
    </location>
</feature>
<evidence type="ECO:0000313" key="9">
    <source>
        <dbReference type="Proteomes" id="UP001271007"/>
    </source>
</evidence>
<comment type="subcellular location">
    <subcellularLocation>
        <location evidence="1">Membrane</location>
        <topology evidence="1">Multi-pass membrane protein</topology>
    </subcellularLocation>
</comment>
<dbReference type="PANTHER" id="PTHR43791:SF47">
    <property type="entry name" value="MAJOR FACILITATOR SUPERFAMILY (MFS) PROFILE DOMAIN-CONTAINING PROTEIN-RELATED"/>
    <property type="match status" value="1"/>
</dbReference>
<evidence type="ECO:0000256" key="7">
    <source>
        <dbReference type="SAM" id="Phobius"/>
    </source>
</evidence>
<keyword evidence="9" id="KW-1185">Reference proteome</keyword>
<evidence type="ECO:0000256" key="4">
    <source>
        <dbReference type="ARBA" id="ARBA00022989"/>
    </source>
</evidence>
<feature type="transmembrane region" description="Helical" evidence="7">
    <location>
        <begin position="379"/>
        <end position="398"/>
    </location>
</feature>
<proteinExistence type="predicted"/>
<feature type="transmembrane region" description="Helical" evidence="7">
    <location>
        <begin position="345"/>
        <end position="367"/>
    </location>
</feature>
<dbReference type="EMBL" id="JAWDJX010000022">
    <property type="protein sequence ID" value="KAK3052222.1"/>
    <property type="molecule type" value="Genomic_DNA"/>
</dbReference>
<feature type="transmembrane region" description="Helical" evidence="7">
    <location>
        <begin position="404"/>
        <end position="426"/>
    </location>
</feature>
<evidence type="ECO:0000256" key="6">
    <source>
        <dbReference type="SAM" id="MobiDB-lite"/>
    </source>
</evidence>
<feature type="transmembrane region" description="Helical" evidence="7">
    <location>
        <begin position="314"/>
        <end position="339"/>
    </location>
</feature>
<name>A0AAJ0DEB5_9PEZI</name>
<dbReference type="Pfam" id="PF07690">
    <property type="entry name" value="MFS_1"/>
    <property type="match status" value="1"/>
</dbReference>
<keyword evidence="4 7" id="KW-1133">Transmembrane helix</keyword>
<dbReference type="GO" id="GO:0016020">
    <property type="term" value="C:membrane"/>
    <property type="evidence" value="ECO:0007669"/>
    <property type="project" value="UniProtKB-SubCell"/>
</dbReference>
<feature type="transmembrane region" description="Helical" evidence="7">
    <location>
        <begin position="146"/>
        <end position="167"/>
    </location>
</feature>
<dbReference type="InterPro" id="IPR011701">
    <property type="entry name" value="MFS"/>
</dbReference>
<keyword evidence="5 7" id="KW-0472">Membrane</keyword>
<feature type="transmembrane region" description="Helical" evidence="7">
    <location>
        <begin position="117"/>
        <end position="140"/>
    </location>
</feature>
<sequence>MADLEKSHDAQNFERTLSKESDSHLSDQSRIDAFTPQEQKRIIRRIDTRLVLTLGFMYCVSLMDRTNLGIASVGGMAVDLQTQIGFRYSTITLIFFISYVLLQPPATVVLRKVGPRVFLPAITILWGITAICFGFVRTWWQMIPLRVVLGIFEAGFFPGCAYLLSCWYPRFELQKRNAVFYLIGSMASAFSGILAYGFFNMNGLGSLGHGYGQHYGTVDDPYTWVGEMTGIAGWRWIFIMQGILTVVVGGVGVLLIVDFPENAASGTGKGFSLPFLNQKEADFVVARIERDRHDAIAAPFSAKEYMKCAADLKIWGFAILFGMTTTCTYAIAYFLPIILGDGMGFGVAAAQCLIAPPYVVAAIWMFGCAVLGDKYHLRGPFIIGNGVMGLIGLPLLGFSTNVGVRYFGVFLATTACNANVPCILTFQANNIRGQWKRALASATLVGSGGIGGIIGSTVFRSEDAPAYIPGIITCMIACGLVIIVTIMLEFKFWRANKRAAAGGKVIAGLEGFRYTY</sequence>
<feature type="transmembrane region" description="Helical" evidence="7">
    <location>
        <begin position="438"/>
        <end position="460"/>
    </location>
</feature>
<feature type="transmembrane region" description="Helical" evidence="7">
    <location>
        <begin position="88"/>
        <end position="110"/>
    </location>
</feature>
<keyword evidence="3 7" id="KW-0812">Transmembrane</keyword>
<evidence type="ECO:0000256" key="3">
    <source>
        <dbReference type="ARBA" id="ARBA00022692"/>
    </source>
</evidence>
<comment type="caution">
    <text evidence="8">The sequence shown here is derived from an EMBL/GenBank/DDBJ whole genome shotgun (WGS) entry which is preliminary data.</text>
</comment>
<dbReference type="Gene3D" id="1.20.1250.20">
    <property type="entry name" value="MFS general substrate transporter like domains"/>
    <property type="match status" value="2"/>
</dbReference>
<keyword evidence="2" id="KW-0813">Transport</keyword>
<dbReference type="SUPFAM" id="SSF103473">
    <property type="entry name" value="MFS general substrate transporter"/>
    <property type="match status" value="1"/>
</dbReference>
<organism evidence="8 9">
    <name type="scientific">Extremus antarcticus</name>
    <dbReference type="NCBI Taxonomy" id="702011"/>
    <lineage>
        <taxon>Eukaryota</taxon>
        <taxon>Fungi</taxon>
        <taxon>Dikarya</taxon>
        <taxon>Ascomycota</taxon>
        <taxon>Pezizomycotina</taxon>
        <taxon>Dothideomycetes</taxon>
        <taxon>Dothideomycetidae</taxon>
        <taxon>Mycosphaerellales</taxon>
        <taxon>Extremaceae</taxon>
        <taxon>Extremus</taxon>
    </lineage>
</organism>
<evidence type="ECO:0000313" key="8">
    <source>
        <dbReference type="EMBL" id="KAK3052222.1"/>
    </source>
</evidence>
<gene>
    <name evidence="8" type="ORF">LTR09_006814</name>
</gene>
<evidence type="ECO:0000256" key="2">
    <source>
        <dbReference type="ARBA" id="ARBA00022448"/>
    </source>
</evidence>
<evidence type="ECO:0000256" key="5">
    <source>
        <dbReference type="ARBA" id="ARBA00023136"/>
    </source>
</evidence>
<evidence type="ECO:0000256" key="1">
    <source>
        <dbReference type="ARBA" id="ARBA00004141"/>
    </source>
</evidence>
<feature type="transmembrane region" description="Helical" evidence="7">
    <location>
        <begin position="466"/>
        <end position="488"/>
    </location>
</feature>
<dbReference type="FunFam" id="1.20.1250.20:FF:000511">
    <property type="entry name" value="MFS general substrate transporter"/>
    <property type="match status" value="1"/>
</dbReference>
<dbReference type="FunFam" id="1.20.1250.20:FF:000013">
    <property type="entry name" value="MFS general substrate transporter"/>
    <property type="match status" value="1"/>
</dbReference>
<protein>
    <recommendedName>
        <fullName evidence="10">Major facilitator superfamily (MFS) profile domain-containing protein</fullName>
    </recommendedName>
</protein>
<dbReference type="PANTHER" id="PTHR43791">
    <property type="entry name" value="PERMEASE-RELATED"/>
    <property type="match status" value="1"/>
</dbReference>
<reference evidence="8" key="1">
    <citation type="submission" date="2023-04" db="EMBL/GenBank/DDBJ databases">
        <title>Black Yeasts Isolated from many extreme environments.</title>
        <authorList>
            <person name="Coleine C."/>
            <person name="Stajich J.E."/>
            <person name="Selbmann L."/>
        </authorList>
    </citation>
    <scope>NUCLEOTIDE SEQUENCE</scope>
    <source>
        <strain evidence="8">CCFEE 5312</strain>
    </source>
</reference>
<dbReference type="GO" id="GO:0022857">
    <property type="term" value="F:transmembrane transporter activity"/>
    <property type="evidence" value="ECO:0007669"/>
    <property type="project" value="InterPro"/>
</dbReference>
<dbReference type="Proteomes" id="UP001271007">
    <property type="component" value="Unassembled WGS sequence"/>
</dbReference>
<feature type="transmembrane region" description="Helical" evidence="7">
    <location>
        <begin position="50"/>
        <end position="68"/>
    </location>
</feature>
<dbReference type="InterPro" id="IPR036259">
    <property type="entry name" value="MFS_trans_sf"/>
</dbReference>
<evidence type="ECO:0008006" key="10">
    <source>
        <dbReference type="Google" id="ProtNLM"/>
    </source>
</evidence>